<dbReference type="EMBL" id="CM002803">
    <property type="protein sequence ID" value="KEI67573.1"/>
    <property type="molecule type" value="Genomic_DNA"/>
</dbReference>
<accession>A0A073CIM7</accession>
<dbReference type="STRING" id="388467.A19Y_2687"/>
<dbReference type="eggNOG" id="COG0328">
    <property type="taxonomic scope" value="Bacteria"/>
</dbReference>
<gene>
    <name evidence="1" type="ORF">A19Y_2687</name>
</gene>
<organism evidence="1 2">
    <name type="scientific">Planktothrix agardhii (strain NIVA-CYA 126/8)</name>
    <dbReference type="NCBI Taxonomy" id="388467"/>
    <lineage>
        <taxon>Bacteria</taxon>
        <taxon>Bacillati</taxon>
        <taxon>Cyanobacteriota</taxon>
        <taxon>Cyanophyceae</taxon>
        <taxon>Oscillatoriophycideae</taxon>
        <taxon>Oscillatoriales</taxon>
        <taxon>Microcoleaceae</taxon>
        <taxon>Planktothrix</taxon>
    </lineage>
</organism>
<evidence type="ECO:0000313" key="2">
    <source>
        <dbReference type="Proteomes" id="UP000027395"/>
    </source>
</evidence>
<dbReference type="RefSeq" id="WP_423213195.1">
    <property type="nucleotide sequence ID" value="NZ_CM002803.1"/>
</dbReference>
<dbReference type="Proteomes" id="UP000027395">
    <property type="component" value="Chromosome"/>
</dbReference>
<reference evidence="1 2" key="1">
    <citation type="journal article" date="2014" name="Appl. Environ. Microbiol.">
        <title>Elucidation of insertion elements encoded on plasmids and in vitro construction of shuttle vectors from the toxic cyanobacterium Planktothrix.</title>
        <authorList>
            <person name="Christiansen G."/>
            <person name="Goesmann A."/>
            <person name="Kurmayer R."/>
        </authorList>
    </citation>
    <scope>NUCLEOTIDE SEQUENCE [LARGE SCALE GENOMIC DNA]</scope>
    <source>
        <strain evidence="1 2">NIVA-CYA 126/8</strain>
    </source>
</reference>
<dbReference type="PATRIC" id="fig|388467.6.peg.2637"/>
<dbReference type="HOGENOM" id="CLU_3294037_0_0_3"/>
<sequence length="40" mass="4814">MDINASAVTSRGDNWAWRNWEVSRVRREGNQILWQLERVN</sequence>
<proteinExistence type="predicted"/>
<protein>
    <submittedName>
        <fullName evidence="1">Uncharacterized protein</fullName>
    </submittedName>
</protein>
<keyword evidence="2" id="KW-1185">Reference proteome</keyword>
<dbReference type="AlphaFoldDB" id="A0A073CIM7"/>
<evidence type="ECO:0000313" key="1">
    <source>
        <dbReference type="EMBL" id="KEI67573.1"/>
    </source>
</evidence>
<name>A0A073CIM7_PLAA1</name>